<dbReference type="InterPro" id="IPR042099">
    <property type="entry name" value="ANL_N_sf"/>
</dbReference>
<evidence type="ECO:0000313" key="4">
    <source>
        <dbReference type="Proteomes" id="UP000828251"/>
    </source>
</evidence>
<sequence length="75" mass="7985">MAAIGGTNIFLRKVDLSQIYRLIKQHKVTHMCAPVILMAGSPPPTLVVARIMSMGFVVSHGYGLIKTGGMVVSCA</sequence>
<comment type="similarity">
    <text evidence="1">Belongs to the ATP-dependent AMP-binding enzyme family.</text>
</comment>
<organism evidence="3 4">
    <name type="scientific">Gossypium stocksii</name>
    <dbReference type="NCBI Taxonomy" id="47602"/>
    <lineage>
        <taxon>Eukaryota</taxon>
        <taxon>Viridiplantae</taxon>
        <taxon>Streptophyta</taxon>
        <taxon>Embryophyta</taxon>
        <taxon>Tracheophyta</taxon>
        <taxon>Spermatophyta</taxon>
        <taxon>Magnoliopsida</taxon>
        <taxon>eudicotyledons</taxon>
        <taxon>Gunneridae</taxon>
        <taxon>Pentapetalae</taxon>
        <taxon>rosids</taxon>
        <taxon>malvids</taxon>
        <taxon>Malvales</taxon>
        <taxon>Malvaceae</taxon>
        <taxon>Malvoideae</taxon>
        <taxon>Gossypium</taxon>
    </lineage>
</organism>
<dbReference type="GO" id="GO:0016874">
    <property type="term" value="F:ligase activity"/>
    <property type="evidence" value="ECO:0007669"/>
    <property type="project" value="UniProtKB-KW"/>
</dbReference>
<proteinExistence type="inferred from homology"/>
<evidence type="ECO:0000256" key="1">
    <source>
        <dbReference type="ARBA" id="ARBA00006432"/>
    </source>
</evidence>
<dbReference type="AlphaFoldDB" id="A0A9D3W723"/>
<dbReference type="OrthoDB" id="10253115at2759"/>
<dbReference type="PANTHER" id="PTHR43859:SF37">
    <property type="entry name" value="ACYL-ACTIVATING ENZYME 9-RELATED"/>
    <property type="match status" value="1"/>
</dbReference>
<dbReference type="PANTHER" id="PTHR43859">
    <property type="entry name" value="ACYL-ACTIVATING ENZYME"/>
    <property type="match status" value="1"/>
</dbReference>
<keyword evidence="4" id="KW-1185">Reference proteome</keyword>
<comment type="caution">
    <text evidence="3">The sequence shown here is derived from an EMBL/GenBank/DDBJ whole genome shotgun (WGS) entry which is preliminary data.</text>
</comment>
<evidence type="ECO:0000313" key="3">
    <source>
        <dbReference type="EMBL" id="KAH1114366.1"/>
    </source>
</evidence>
<protein>
    <recommendedName>
        <fullName evidence="5">AMP-dependent synthetase/ligase domain-containing protein</fullName>
    </recommendedName>
</protein>
<gene>
    <name evidence="3" type="ORF">J1N35_007744</name>
</gene>
<dbReference type="Proteomes" id="UP000828251">
    <property type="component" value="Unassembled WGS sequence"/>
</dbReference>
<accession>A0A9D3W723</accession>
<reference evidence="3 4" key="1">
    <citation type="journal article" date="2021" name="Plant Biotechnol. J.">
        <title>Multi-omics assisted identification of the key and species-specific regulatory components of drought-tolerant mechanisms in Gossypium stocksii.</title>
        <authorList>
            <person name="Yu D."/>
            <person name="Ke L."/>
            <person name="Zhang D."/>
            <person name="Wu Y."/>
            <person name="Sun Y."/>
            <person name="Mei J."/>
            <person name="Sun J."/>
            <person name="Sun Y."/>
        </authorList>
    </citation>
    <scope>NUCLEOTIDE SEQUENCE [LARGE SCALE GENOMIC DNA]</scope>
    <source>
        <strain evidence="4">cv. E1</strain>
        <tissue evidence="3">Leaf</tissue>
    </source>
</reference>
<dbReference type="EMBL" id="JAIQCV010000003">
    <property type="protein sequence ID" value="KAH1114366.1"/>
    <property type="molecule type" value="Genomic_DNA"/>
</dbReference>
<keyword evidence="2" id="KW-0436">Ligase</keyword>
<evidence type="ECO:0000256" key="2">
    <source>
        <dbReference type="ARBA" id="ARBA00022598"/>
    </source>
</evidence>
<name>A0A9D3W723_9ROSI</name>
<dbReference type="Gene3D" id="3.40.50.12780">
    <property type="entry name" value="N-terminal domain of ligase-like"/>
    <property type="match status" value="1"/>
</dbReference>
<dbReference type="SUPFAM" id="SSF56801">
    <property type="entry name" value="Acetyl-CoA synthetase-like"/>
    <property type="match status" value="1"/>
</dbReference>
<evidence type="ECO:0008006" key="5">
    <source>
        <dbReference type="Google" id="ProtNLM"/>
    </source>
</evidence>